<evidence type="ECO:0000256" key="1">
    <source>
        <dbReference type="SAM" id="MobiDB-lite"/>
    </source>
</evidence>
<feature type="region of interest" description="Disordered" evidence="1">
    <location>
        <begin position="82"/>
        <end position="108"/>
    </location>
</feature>
<protein>
    <submittedName>
        <fullName evidence="2">Uncharacterized protein</fullName>
    </submittedName>
</protein>
<dbReference type="AlphaFoldDB" id="A0A1J5QFI4"/>
<evidence type="ECO:0000313" key="2">
    <source>
        <dbReference type="EMBL" id="OIQ78756.1"/>
    </source>
</evidence>
<proteinExistence type="predicted"/>
<sequence length="174" mass="17865">MPPHQLDDVGALLSAGVGSAPGCRAPARGLPRSWVRSTPRHAAGSASRRPSPVRCTACRGVSGRGTDSRPCARPCAAAAGRGRFLGRRRQRSPGWPDPRRASAVGQPPCCVQAKQGTPGGAARRPGARCLAWRALAGISWLGLHVIARGGGKLDAIVCSASAAVRARGARKSAI</sequence>
<gene>
    <name evidence="2" type="ORF">GALL_395380</name>
</gene>
<comment type="caution">
    <text evidence="2">The sequence shown here is derived from an EMBL/GenBank/DDBJ whole genome shotgun (WGS) entry which is preliminary data.</text>
</comment>
<dbReference type="EMBL" id="MLJW01001342">
    <property type="protein sequence ID" value="OIQ78756.1"/>
    <property type="molecule type" value="Genomic_DNA"/>
</dbReference>
<name>A0A1J5QFI4_9ZZZZ</name>
<organism evidence="2">
    <name type="scientific">mine drainage metagenome</name>
    <dbReference type="NCBI Taxonomy" id="410659"/>
    <lineage>
        <taxon>unclassified sequences</taxon>
        <taxon>metagenomes</taxon>
        <taxon>ecological metagenomes</taxon>
    </lineage>
</organism>
<reference evidence="2" key="1">
    <citation type="submission" date="2016-10" db="EMBL/GenBank/DDBJ databases">
        <title>Sequence of Gallionella enrichment culture.</title>
        <authorList>
            <person name="Poehlein A."/>
            <person name="Muehling M."/>
            <person name="Daniel R."/>
        </authorList>
    </citation>
    <scope>NUCLEOTIDE SEQUENCE</scope>
</reference>
<accession>A0A1J5QFI4</accession>